<reference evidence="3" key="1">
    <citation type="submission" date="2016-11" db="UniProtKB">
        <authorList>
            <consortium name="WormBaseParasite"/>
        </authorList>
    </citation>
    <scope>IDENTIFICATION</scope>
</reference>
<feature type="signal peptide" evidence="1">
    <location>
        <begin position="1"/>
        <end position="20"/>
    </location>
</feature>
<evidence type="ECO:0000256" key="1">
    <source>
        <dbReference type="SAM" id="SignalP"/>
    </source>
</evidence>
<dbReference type="AlphaFoldDB" id="A0A1I7RUI6"/>
<name>A0A1I7RUI6_BURXY</name>
<accession>A0A1I7RUI6</accession>
<protein>
    <submittedName>
        <fullName evidence="3">Secreted protein</fullName>
    </submittedName>
</protein>
<keyword evidence="1" id="KW-0732">Signal</keyword>
<proteinExistence type="predicted"/>
<dbReference type="Proteomes" id="UP000095284">
    <property type="component" value="Unplaced"/>
</dbReference>
<dbReference type="WBParaSite" id="BXY_0439600.1">
    <property type="protein sequence ID" value="BXY_0439600.1"/>
    <property type="gene ID" value="BXY_0439600"/>
</dbReference>
<feature type="chain" id="PRO_5009304893" evidence="1">
    <location>
        <begin position="21"/>
        <end position="163"/>
    </location>
</feature>
<sequence>MKGRLVCLFCYFVLPSVVQGVGFKNFADDVFIKKDLDEISNKSTIIAKLLRTVVPSPRAFQPSQEQIQQELTDLLEVIGRQRLALIETNDYLQSKVGYNKDVNDKIRYFDGLLNALSYDFTIPGFQRLKEKCQHVDERPYSLFNKSTFHGYRQCRGDLWYVMD</sequence>
<evidence type="ECO:0000313" key="2">
    <source>
        <dbReference type="Proteomes" id="UP000095284"/>
    </source>
</evidence>
<evidence type="ECO:0000313" key="3">
    <source>
        <dbReference type="WBParaSite" id="BXY_0439600.1"/>
    </source>
</evidence>
<organism evidence="2 3">
    <name type="scientific">Bursaphelenchus xylophilus</name>
    <name type="common">Pinewood nematode worm</name>
    <name type="synonym">Aphelenchoides xylophilus</name>
    <dbReference type="NCBI Taxonomy" id="6326"/>
    <lineage>
        <taxon>Eukaryota</taxon>
        <taxon>Metazoa</taxon>
        <taxon>Ecdysozoa</taxon>
        <taxon>Nematoda</taxon>
        <taxon>Chromadorea</taxon>
        <taxon>Rhabditida</taxon>
        <taxon>Tylenchina</taxon>
        <taxon>Tylenchomorpha</taxon>
        <taxon>Aphelenchoidea</taxon>
        <taxon>Aphelenchoididae</taxon>
        <taxon>Bursaphelenchus</taxon>
    </lineage>
</organism>